<comment type="catalytic activity">
    <reaction evidence="20">
        <text>[protein]-dithiol + NADP(+) = [protein]-disulfide + NADPH + H(+)</text>
        <dbReference type="Rhea" id="RHEA:18753"/>
        <dbReference type="Rhea" id="RHEA-COMP:10593"/>
        <dbReference type="Rhea" id="RHEA-COMP:10594"/>
        <dbReference type="ChEBI" id="CHEBI:15378"/>
        <dbReference type="ChEBI" id="CHEBI:29950"/>
        <dbReference type="ChEBI" id="CHEBI:50058"/>
        <dbReference type="ChEBI" id="CHEBI:57783"/>
        <dbReference type="ChEBI" id="CHEBI:58349"/>
        <dbReference type="EC" id="1.8.1.8"/>
    </reaction>
</comment>
<evidence type="ECO:0000313" key="23">
    <source>
        <dbReference type="EMBL" id="CSA45621.1"/>
    </source>
</evidence>
<evidence type="ECO:0000256" key="4">
    <source>
        <dbReference type="ARBA" id="ARBA00013830"/>
    </source>
</evidence>
<dbReference type="GO" id="GO:0045454">
    <property type="term" value="P:cell redox homeostasis"/>
    <property type="evidence" value="ECO:0007669"/>
    <property type="project" value="TreeGrafter"/>
</dbReference>
<feature type="transmembrane region" description="Helical" evidence="21">
    <location>
        <begin position="230"/>
        <end position="248"/>
    </location>
</feature>
<feature type="transmembrane region" description="Helical" evidence="21">
    <location>
        <begin position="100"/>
        <end position="129"/>
    </location>
</feature>
<feature type="transmembrane region" description="Helical" evidence="21">
    <location>
        <begin position="21"/>
        <end position="45"/>
    </location>
</feature>
<comment type="subcellular location">
    <subcellularLocation>
        <location evidence="1">Cell inner membrane</location>
        <topology evidence="1">Multi-pass membrane protein</topology>
    </subcellularLocation>
</comment>
<dbReference type="InterPro" id="IPR035671">
    <property type="entry name" value="DsbD_gamma"/>
</dbReference>
<keyword evidence="11" id="KW-0249">Electron transport</keyword>
<dbReference type="SUPFAM" id="SSF52833">
    <property type="entry name" value="Thioredoxin-like"/>
    <property type="match status" value="1"/>
</dbReference>
<feature type="transmembrane region" description="Helical" evidence="21">
    <location>
        <begin position="57"/>
        <end position="79"/>
    </location>
</feature>
<keyword evidence="5" id="KW-0813">Transport</keyword>
<name>A0A655Q8W7_VIBCL</name>
<keyword evidence="6" id="KW-1003">Cell membrane</keyword>
<dbReference type="PROSITE" id="PS00194">
    <property type="entry name" value="THIOREDOXIN_1"/>
    <property type="match status" value="1"/>
</dbReference>
<evidence type="ECO:0000256" key="13">
    <source>
        <dbReference type="ARBA" id="ARBA00023002"/>
    </source>
</evidence>
<keyword evidence="14" id="KW-0520">NAD</keyword>
<evidence type="ECO:0000256" key="7">
    <source>
        <dbReference type="ARBA" id="ARBA00022519"/>
    </source>
</evidence>
<dbReference type="NCBIfam" id="NF001419">
    <property type="entry name" value="PRK00293.1"/>
    <property type="match status" value="1"/>
</dbReference>
<keyword evidence="13 23" id="KW-0560">Oxidoreductase</keyword>
<dbReference type="GO" id="GO:0005886">
    <property type="term" value="C:plasma membrane"/>
    <property type="evidence" value="ECO:0007669"/>
    <property type="project" value="UniProtKB-SubCell"/>
</dbReference>
<keyword evidence="16" id="KW-1015">Disulfide bond</keyword>
<keyword evidence="10" id="KW-0201">Cytochrome c-type biogenesis</keyword>
<evidence type="ECO:0000256" key="11">
    <source>
        <dbReference type="ARBA" id="ARBA00022982"/>
    </source>
</evidence>
<dbReference type="PROSITE" id="PS51352">
    <property type="entry name" value="THIOREDOXIN_2"/>
    <property type="match status" value="1"/>
</dbReference>
<evidence type="ECO:0000256" key="8">
    <source>
        <dbReference type="ARBA" id="ARBA00022692"/>
    </source>
</evidence>
<feature type="transmembrane region" description="Helical" evidence="21">
    <location>
        <begin position="177"/>
        <end position="195"/>
    </location>
</feature>
<dbReference type="InterPro" id="IPR013766">
    <property type="entry name" value="Thioredoxin_domain"/>
</dbReference>
<keyword evidence="8 21" id="KW-0812">Transmembrane</keyword>
<evidence type="ECO:0000256" key="3">
    <source>
        <dbReference type="ARBA" id="ARBA00012612"/>
    </source>
</evidence>
<dbReference type="AlphaFoldDB" id="A0A655Q8W7"/>
<proteinExistence type="inferred from homology"/>
<evidence type="ECO:0000256" key="2">
    <source>
        <dbReference type="ARBA" id="ARBA00007241"/>
    </source>
</evidence>
<dbReference type="Proteomes" id="UP000044806">
    <property type="component" value="Unassembled WGS sequence"/>
</dbReference>
<protein>
    <recommendedName>
        <fullName evidence="4">Thiol:disulfide interchange protein DsbD</fullName>
        <ecNumber evidence="3">1.8.1.8</ecNumber>
    </recommendedName>
    <alternativeName>
        <fullName evidence="18">Protein-disulfide reductase</fullName>
    </alternativeName>
</protein>
<reference evidence="23 24" key="1">
    <citation type="submission" date="2015-07" db="EMBL/GenBank/DDBJ databases">
        <authorList>
            <consortium name="Pathogen Informatics"/>
        </authorList>
    </citation>
    <scope>NUCLEOTIDE SEQUENCE [LARGE SCALE GENOMIC DNA]</scope>
    <source>
        <strain evidence="23 24">A51</strain>
    </source>
</reference>
<evidence type="ECO:0000256" key="16">
    <source>
        <dbReference type="ARBA" id="ARBA00023157"/>
    </source>
</evidence>
<dbReference type="EC" id="1.8.1.8" evidence="3"/>
<evidence type="ECO:0000256" key="19">
    <source>
        <dbReference type="ARBA" id="ARBA00047388"/>
    </source>
</evidence>
<feature type="domain" description="Thioredoxin" evidence="22">
    <location>
        <begin position="241"/>
        <end position="383"/>
    </location>
</feature>
<evidence type="ECO:0000256" key="5">
    <source>
        <dbReference type="ARBA" id="ARBA00022448"/>
    </source>
</evidence>
<dbReference type="PANTHER" id="PTHR32234">
    <property type="entry name" value="THIOL:DISULFIDE INTERCHANGE PROTEIN DSBD"/>
    <property type="match status" value="1"/>
</dbReference>
<evidence type="ECO:0000256" key="15">
    <source>
        <dbReference type="ARBA" id="ARBA00023136"/>
    </source>
</evidence>
<evidence type="ECO:0000256" key="10">
    <source>
        <dbReference type="ARBA" id="ARBA00022748"/>
    </source>
</evidence>
<dbReference type="GO" id="GO:0017004">
    <property type="term" value="P:cytochrome complex assembly"/>
    <property type="evidence" value="ECO:0007669"/>
    <property type="project" value="UniProtKB-KW"/>
</dbReference>
<keyword evidence="12 21" id="KW-1133">Transmembrane helix</keyword>
<keyword evidence="7" id="KW-0997">Cell inner membrane</keyword>
<accession>A0A655Q8W7</accession>
<evidence type="ECO:0000256" key="12">
    <source>
        <dbReference type="ARBA" id="ARBA00022989"/>
    </source>
</evidence>
<dbReference type="Pfam" id="PF13899">
    <property type="entry name" value="Thioredoxin_7"/>
    <property type="match status" value="1"/>
</dbReference>
<keyword evidence="15 21" id="KW-0472">Membrane</keyword>
<dbReference type="InterPro" id="IPR003834">
    <property type="entry name" value="Cyt_c_assmbl_TM_dom"/>
</dbReference>
<comment type="similarity">
    <text evidence="2">Belongs to the thioredoxin family. DsbD subfamily.</text>
</comment>
<dbReference type="Pfam" id="PF02683">
    <property type="entry name" value="DsbD_TM"/>
    <property type="match status" value="1"/>
</dbReference>
<evidence type="ECO:0000256" key="20">
    <source>
        <dbReference type="ARBA" id="ARBA00047804"/>
    </source>
</evidence>
<comment type="catalytic activity">
    <reaction evidence="19">
        <text>[protein]-dithiol + NAD(+) = [protein]-disulfide + NADH + H(+)</text>
        <dbReference type="Rhea" id="RHEA:18749"/>
        <dbReference type="Rhea" id="RHEA-COMP:10593"/>
        <dbReference type="Rhea" id="RHEA-COMP:10594"/>
        <dbReference type="ChEBI" id="CHEBI:15378"/>
        <dbReference type="ChEBI" id="CHEBI:29950"/>
        <dbReference type="ChEBI" id="CHEBI:50058"/>
        <dbReference type="ChEBI" id="CHEBI:57540"/>
        <dbReference type="ChEBI" id="CHEBI:57945"/>
        <dbReference type="EC" id="1.8.1.8"/>
    </reaction>
</comment>
<evidence type="ECO:0000256" key="14">
    <source>
        <dbReference type="ARBA" id="ARBA00023027"/>
    </source>
</evidence>
<evidence type="ECO:0000256" key="17">
    <source>
        <dbReference type="ARBA" id="ARBA00023284"/>
    </source>
</evidence>
<dbReference type="FunFam" id="3.40.30.10:FF:000116">
    <property type="entry name" value="Thiol:disulfide interchange protein DsbD"/>
    <property type="match status" value="1"/>
</dbReference>
<gene>
    <name evidence="23" type="primary">dipZ_1</name>
    <name evidence="23" type="ORF">ERS013165_01616</name>
</gene>
<evidence type="ECO:0000256" key="1">
    <source>
        <dbReference type="ARBA" id="ARBA00004429"/>
    </source>
</evidence>
<keyword evidence="17" id="KW-0676">Redox-active center</keyword>
<evidence type="ECO:0000256" key="9">
    <source>
        <dbReference type="ARBA" id="ARBA00022729"/>
    </source>
</evidence>
<dbReference type="Gene3D" id="3.40.30.10">
    <property type="entry name" value="Glutaredoxin"/>
    <property type="match status" value="1"/>
</dbReference>
<dbReference type="CDD" id="cd02953">
    <property type="entry name" value="DsbDgamma"/>
    <property type="match status" value="1"/>
</dbReference>
<keyword evidence="9" id="KW-0732">Signal</keyword>
<dbReference type="GO" id="GO:0047134">
    <property type="term" value="F:protein-disulfide reductase [NAD(P)H] activity"/>
    <property type="evidence" value="ECO:0007669"/>
    <property type="project" value="UniProtKB-EC"/>
</dbReference>
<feature type="transmembrane region" description="Helical" evidence="21">
    <location>
        <begin position="201"/>
        <end position="218"/>
    </location>
</feature>
<feature type="transmembrane region" description="Helical" evidence="21">
    <location>
        <begin position="141"/>
        <end position="165"/>
    </location>
</feature>
<evidence type="ECO:0000313" key="24">
    <source>
        <dbReference type="Proteomes" id="UP000044806"/>
    </source>
</evidence>
<sequence length="383" mass="41235">MYPILTSIVLGGAQLTQRRALLLSVIYVQGMALTYTLLGLVVASAGLQFQAALQHPYVLMGLSVLFVALALSMFGLYSLQLPSGVQTWLNSLSNAQQGGSLPGVFAMGAISGLVCSPCTTAPLSGALLYVAQSGDLLTGAVALYALAIGMGIPLILVAVFGNKLLPKAGNWMERVKTLFGFVLLAAPIFLLERIVPEFWSSVLWSALGLAAFGWLYHVKNSLPFGGWKQSLIGIVAILGLLASAQPLLNRWLAPTQTAQQVKQIQFTRIANLSELQSALAEAKAQGKPVMLDFYADWCVACKEFEKYTFHAKQVETKLSGFVLLQADVTKNQPQDIELLKALNVLGLPTIEFWNAQGEPVPNARITGFMAAQPFLDHLTQQGL</sequence>
<dbReference type="EMBL" id="CWOW01000007">
    <property type="protein sequence ID" value="CSA45621.1"/>
    <property type="molecule type" value="Genomic_DNA"/>
</dbReference>
<evidence type="ECO:0000256" key="21">
    <source>
        <dbReference type="SAM" id="Phobius"/>
    </source>
</evidence>
<organism evidence="23 24">
    <name type="scientific">Vibrio cholerae</name>
    <dbReference type="NCBI Taxonomy" id="666"/>
    <lineage>
        <taxon>Bacteria</taxon>
        <taxon>Pseudomonadati</taxon>
        <taxon>Pseudomonadota</taxon>
        <taxon>Gammaproteobacteria</taxon>
        <taxon>Vibrionales</taxon>
        <taxon>Vibrionaceae</taxon>
        <taxon>Vibrio</taxon>
    </lineage>
</organism>
<dbReference type="InterPro" id="IPR017937">
    <property type="entry name" value="Thioredoxin_CS"/>
</dbReference>
<evidence type="ECO:0000256" key="6">
    <source>
        <dbReference type="ARBA" id="ARBA00022475"/>
    </source>
</evidence>
<evidence type="ECO:0000259" key="22">
    <source>
        <dbReference type="PROSITE" id="PS51352"/>
    </source>
</evidence>
<dbReference type="PANTHER" id="PTHR32234:SF0">
    <property type="entry name" value="THIOL:DISULFIDE INTERCHANGE PROTEIN DSBD"/>
    <property type="match status" value="1"/>
</dbReference>
<evidence type="ECO:0000256" key="18">
    <source>
        <dbReference type="ARBA" id="ARBA00032465"/>
    </source>
</evidence>
<dbReference type="InterPro" id="IPR036249">
    <property type="entry name" value="Thioredoxin-like_sf"/>
</dbReference>